<reference evidence="1" key="1">
    <citation type="journal article" date="2021" name="Proc. Natl. Acad. Sci. U.S.A.">
        <title>A Catalog of Tens of Thousands of Viruses from Human Metagenomes Reveals Hidden Associations with Chronic Diseases.</title>
        <authorList>
            <person name="Tisza M.J."/>
            <person name="Buck C.B."/>
        </authorList>
    </citation>
    <scope>NUCLEOTIDE SEQUENCE</scope>
    <source>
        <strain evidence="1">Ctr2f5</strain>
    </source>
</reference>
<protein>
    <submittedName>
        <fullName evidence="1">Uncharacterized protein</fullName>
    </submittedName>
</protein>
<evidence type="ECO:0000313" key="1">
    <source>
        <dbReference type="EMBL" id="DAE17364.1"/>
    </source>
</evidence>
<accession>A0A8S5QFQ2</accession>
<dbReference type="EMBL" id="BK015639">
    <property type="protein sequence ID" value="DAE17364.1"/>
    <property type="molecule type" value="Genomic_DNA"/>
</dbReference>
<organism evidence="1">
    <name type="scientific">Siphoviridae sp. ctr2f5</name>
    <dbReference type="NCBI Taxonomy" id="2825684"/>
    <lineage>
        <taxon>Viruses</taxon>
        <taxon>Duplodnaviria</taxon>
        <taxon>Heunggongvirae</taxon>
        <taxon>Uroviricota</taxon>
        <taxon>Caudoviricetes</taxon>
    </lineage>
</organism>
<proteinExistence type="predicted"/>
<name>A0A8S5QFQ2_9CAUD</name>
<sequence length="35" mass="4158">MVLERVANPLTVLRFLGSNPRYSVLSHHRHLWRMA</sequence>